<dbReference type="RefSeq" id="WP_178257491.1">
    <property type="nucleotide sequence ID" value="NZ_JACSPQ010000019.1"/>
</dbReference>
<evidence type="ECO:0000313" key="2">
    <source>
        <dbReference type="Proteomes" id="UP000616346"/>
    </source>
</evidence>
<keyword evidence="2" id="KW-1185">Reference proteome</keyword>
<gene>
    <name evidence="1" type="ORF">H9626_12860</name>
</gene>
<comment type="caution">
    <text evidence="1">The sequence shown here is derived from an EMBL/GenBank/DDBJ whole genome shotgun (WGS) entry which is preliminary data.</text>
</comment>
<evidence type="ECO:0000313" key="1">
    <source>
        <dbReference type="EMBL" id="MBD8003093.1"/>
    </source>
</evidence>
<accession>A0ABR8VED0</accession>
<name>A0ABR8VED0_9BACT</name>
<organism evidence="1 2">
    <name type="scientific">Phocaeicola faecium</name>
    <dbReference type="NCBI Taxonomy" id="2762213"/>
    <lineage>
        <taxon>Bacteria</taxon>
        <taxon>Pseudomonadati</taxon>
        <taxon>Bacteroidota</taxon>
        <taxon>Bacteroidia</taxon>
        <taxon>Bacteroidales</taxon>
        <taxon>Bacteroidaceae</taxon>
        <taxon>Phocaeicola</taxon>
    </lineage>
</organism>
<dbReference type="InterPro" id="IPR025345">
    <property type="entry name" value="DUF4249"/>
</dbReference>
<dbReference type="Pfam" id="PF14054">
    <property type="entry name" value="DUF4249"/>
    <property type="match status" value="1"/>
</dbReference>
<proteinExistence type="predicted"/>
<protein>
    <submittedName>
        <fullName evidence="1">DUF4249 domain-containing protein</fullName>
    </submittedName>
</protein>
<sequence>MKKRDIYILPAALLLLSACYKDIDMEKYRPDPVIVVNSAISSDSTIMASVTHTWFYADTKPYEEHYANLPQARVDLYVNDEFREQMEWGQYLPVDSLNEVPDSVFKSHVVPKAGDCIRLVVSADGYQTVTAETTVPAIVPIRKAECVDITERINYEGNVGDGYGNTVKERYYALTYNLTFKDEGGKSNYYALTCLKTDEYYQTYYHPHIESSDPILSENSNALDGSIGFDGISTGYSFLFTDKQIEGQEYTLSFEEWVNKSDAEQSSQLLIRLYSLSEEYYHYLYSLNQVAGSTLDEALGNLGFGEPLRVYSNVEGGTGILGACNSSETEVTVQITPAS</sequence>
<dbReference type="Proteomes" id="UP000616346">
    <property type="component" value="Unassembled WGS sequence"/>
</dbReference>
<dbReference type="PROSITE" id="PS51257">
    <property type="entry name" value="PROKAR_LIPOPROTEIN"/>
    <property type="match status" value="1"/>
</dbReference>
<reference evidence="1 2" key="1">
    <citation type="submission" date="2020-08" db="EMBL/GenBank/DDBJ databases">
        <title>A Genomic Blueprint of the Chicken Gut Microbiome.</title>
        <authorList>
            <person name="Gilroy R."/>
            <person name="Ravi A."/>
            <person name="Getino M."/>
            <person name="Pursley I."/>
            <person name="Horton D.L."/>
            <person name="Alikhan N.-F."/>
            <person name="Baker D."/>
            <person name="Gharbi K."/>
            <person name="Hall N."/>
            <person name="Watson M."/>
            <person name="Adriaenssens E.M."/>
            <person name="Foster-Nyarko E."/>
            <person name="Jarju S."/>
            <person name="Secka A."/>
            <person name="Antonio M."/>
            <person name="Oren A."/>
            <person name="Chaudhuri R."/>
            <person name="La Ragione R.M."/>
            <person name="Hildebrand F."/>
            <person name="Pallen M.J."/>
        </authorList>
    </citation>
    <scope>NUCLEOTIDE SEQUENCE [LARGE SCALE GENOMIC DNA]</scope>
    <source>
        <strain evidence="1 2">Sa1YUN3</strain>
    </source>
</reference>
<dbReference type="EMBL" id="JACSPQ010000019">
    <property type="protein sequence ID" value="MBD8003093.1"/>
    <property type="molecule type" value="Genomic_DNA"/>
</dbReference>